<reference evidence="4 5" key="1">
    <citation type="submission" date="2017-12" db="EMBL/GenBank/DDBJ databases">
        <title>Comparative genomics of Botrytis spp.</title>
        <authorList>
            <person name="Valero-Jimenez C.A."/>
            <person name="Tapia P."/>
            <person name="Veloso J."/>
            <person name="Silva-Moreno E."/>
            <person name="Staats M."/>
            <person name="Valdes J.H."/>
            <person name="Van Kan J.A.L."/>
        </authorList>
    </citation>
    <scope>NUCLEOTIDE SEQUENCE [LARGE SCALE GENOMIC DNA]</scope>
    <source>
        <strain evidence="4 5">Bt9001</strain>
    </source>
</reference>
<organism evidence="4 5">
    <name type="scientific">Botrytis tulipae</name>
    <dbReference type="NCBI Taxonomy" id="87230"/>
    <lineage>
        <taxon>Eukaryota</taxon>
        <taxon>Fungi</taxon>
        <taxon>Dikarya</taxon>
        <taxon>Ascomycota</taxon>
        <taxon>Pezizomycotina</taxon>
        <taxon>Leotiomycetes</taxon>
        <taxon>Helotiales</taxon>
        <taxon>Sclerotiniaceae</taxon>
        <taxon>Botrytis</taxon>
    </lineage>
</organism>
<feature type="region of interest" description="Disordered" evidence="2">
    <location>
        <begin position="1"/>
        <end position="35"/>
    </location>
</feature>
<gene>
    <name evidence="4" type="ORF">BTUL_0047g00010</name>
</gene>
<dbReference type="Gene3D" id="3.40.50.300">
    <property type="entry name" value="P-loop containing nucleotide triphosphate hydrolases"/>
    <property type="match status" value="1"/>
</dbReference>
<evidence type="ECO:0000256" key="2">
    <source>
        <dbReference type="SAM" id="MobiDB-lite"/>
    </source>
</evidence>
<keyword evidence="1" id="KW-0175">Coiled coil</keyword>
<dbReference type="Gene3D" id="1.25.40.10">
    <property type="entry name" value="Tetratricopeptide repeat domain"/>
    <property type="match status" value="1"/>
</dbReference>
<dbReference type="InterPro" id="IPR031359">
    <property type="entry name" value="NACHT_N"/>
</dbReference>
<dbReference type="SUPFAM" id="SSF48576">
    <property type="entry name" value="Terpenoid synthases"/>
    <property type="match status" value="1"/>
</dbReference>
<feature type="compositionally biased region" description="Basic residues" evidence="2">
    <location>
        <begin position="1"/>
        <end position="14"/>
    </location>
</feature>
<evidence type="ECO:0000256" key="1">
    <source>
        <dbReference type="SAM" id="Coils"/>
    </source>
</evidence>
<feature type="domain" description="NWD NACHT-NTPase N-terminal" evidence="3">
    <location>
        <begin position="82"/>
        <end position="295"/>
    </location>
</feature>
<evidence type="ECO:0000313" key="4">
    <source>
        <dbReference type="EMBL" id="TGO14839.1"/>
    </source>
</evidence>
<dbReference type="OrthoDB" id="626167at2759"/>
<accession>A0A4Z1ETS9</accession>
<evidence type="ECO:0000259" key="3">
    <source>
        <dbReference type="Pfam" id="PF17100"/>
    </source>
</evidence>
<dbReference type="PANTHER" id="PTHR35205">
    <property type="entry name" value="NB-ARC AND TPR DOMAIN PROTEIN"/>
    <property type="match status" value="1"/>
</dbReference>
<dbReference type="PANTHER" id="PTHR35205:SF1">
    <property type="entry name" value="ZU5 DOMAIN-CONTAINING PROTEIN"/>
    <property type="match status" value="1"/>
</dbReference>
<dbReference type="InterPro" id="IPR008949">
    <property type="entry name" value="Isoprenoid_synthase_dom_sf"/>
</dbReference>
<protein>
    <recommendedName>
        <fullName evidence="3">NWD NACHT-NTPase N-terminal domain-containing protein</fullName>
    </recommendedName>
</protein>
<dbReference type="Proteomes" id="UP000297777">
    <property type="component" value="Unassembled WGS sequence"/>
</dbReference>
<feature type="coiled-coil region" evidence="1">
    <location>
        <begin position="799"/>
        <end position="826"/>
    </location>
</feature>
<comment type="caution">
    <text evidence="4">The sequence shown here is derived from an EMBL/GenBank/DDBJ whole genome shotgun (WGS) entry which is preliminary data.</text>
</comment>
<dbReference type="EMBL" id="PQXH01000047">
    <property type="protein sequence ID" value="TGO14839.1"/>
    <property type="molecule type" value="Genomic_DNA"/>
</dbReference>
<dbReference type="InterPro" id="IPR027417">
    <property type="entry name" value="P-loop_NTPase"/>
</dbReference>
<dbReference type="Gene3D" id="1.10.600.10">
    <property type="entry name" value="Farnesyl Diphosphate Synthase"/>
    <property type="match status" value="2"/>
</dbReference>
<name>A0A4Z1ETS9_9HELO</name>
<dbReference type="AlphaFoldDB" id="A0A4Z1ETS9"/>
<sequence>MDSKRRFFKGLRRKQREEQANDSIGNGEPAPKVETPKGAIADLISAASGSTAQHLYHLAPQATNATLTNQIPVSKSGKTFRSRAYASLSESSPDLSKTYETLLLNTNINNLDTQELNKQEQMAATVQNRVDIMESKQWTIEISGKSLKVKDQVKGIMEAFQKVKELGTALASIDPIIFGLPWAGVSFLLTNKLVLSDFERNETLLDGLETIADIIARYTEIESLYLKTAVTGDLGIQLESRVLESRVVKLYACILKYQAKAACYLSKSTPIRFMRNLPKLDDWSKLLTEVTSEDEKYYKWTSLQDSRVLREIHDRISIQPSTITPPYFEVPTGRKIPHFIGRREILARVDSAHLRSSSSKAGMVVLRGIGGKGKTQIALEYCHMSRSKFEAVLWVDASSENSVIRNFETIYAKIKGSGNDCGSGDTKLDFVKNTIRTWNFGHIPHSIQGSVLVTTSHKDVDALVKNTAAAIELLGLPDKEALQLLYQQSGTEENEFNEMNGLSIVESLGYHALAITQAGAYIKNLKLDFPAFESHYSRRREDILKYQIPMNKYTKLLSDFEKETVLNVFATWELSFDELKAQSKWTDLEELLTILAFFDPLDISEELFSGFHASTNGEYHVSLHPLVKDWIRLRTKEALCEEYTVLAAEMIAALAEIYFPEVTNFPEVVFVFLYAHEENIGYITTPDVVEGSYDESPNKQYFFSYDFEKQDRIGKTSEKTIQTEEANKLFTEIFSFASTWAVLDGDEEGDGKILDFMDDLGSTLENLNRYEDSLALSQQRLKLGNDLLSLDAQLRYARMLRYLAKKEKAEELARDALQRLKESCGEESIEFRRWNEDWGSQWIDQTNKVLKDLDAYYEQVLGSADDVTDEERYAALGAWVRGQDTDQNRNWWSKDEIGRFGTLGSNMQVMDIYSTCQVIDTKKVPGFFSRYPAAISVGATDVKSALSAVAREASQPDSRERRRALIRNSNAYGDPFSICHCSAEVERLILLASIIEVMWIHDDVTEELDHGAACREHSALAEVLKIDVQPSDFTSKNARQSTLATVLRKAIDLDPEKAPRMIETLQDYLATFDSRDDDFDRMEEYMPYRVANCGYWQQYDFTMGNILGLTNDYFSWNIEKNQTTDRIRNGVRVLIKQHNITPDAAKSLLLGLIVEEESKAARLKKERLERPISHELSIYFEAIELYVGGSCFWHATAPRYRVFE</sequence>
<evidence type="ECO:0000313" key="5">
    <source>
        <dbReference type="Proteomes" id="UP000297777"/>
    </source>
</evidence>
<dbReference type="Pfam" id="PF17100">
    <property type="entry name" value="NACHT_N"/>
    <property type="match status" value="1"/>
</dbReference>
<dbReference type="SUPFAM" id="SSF52540">
    <property type="entry name" value="P-loop containing nucleoside triphosphate hydrolases"/>
    <property type="match status" value="1"/>
</dbReference>
<dbReference type="InterPro" id="IPR011990">
    <property type="entry name" value="TPR-like_helical_dom_sf"/>
</dbReference>
<proteinExistence type="predicted"/>
<keyword evidence="5" id="KW-1185">Reference proteome</keyword>